<reference evidence="2 3" key="1">
    <citation type="submission" date="2021-06" db="EMBL/GenBank/DDBJ databases">
        <title>Caerostris darwini draft genome.</title>
        <authorList>
            <person name="Kono N."/>
            <person name="Arakawa K."/>
        </authorList>
    </citation>
    <scope>NUCLEOTIDE SEQUENCE [LARGE SCALE GENOMIC DNA]</scope>
</reference>
<organism evidence="2 3">
    <name type="scientific">Caerostris darwini</name>
    <dbReference type="NCBI Taxonomy" id="1538125"/>
    <lineage>
        <taxon>Eukaryota</taxon>
        <taxon>Metazoa</taxon>
        <taxon>Ecdysozoa</taxon>
        <taxon>Arthropoda</taxon>
        <taxon>Chelicerata</taxon>
        <taxon>Arachnida</taxon>
        <taxon>Araneae</taxon>
        <taxon>Araneomorphae</taxon>
        <taxon>Entelegynae</taxon>
        <taxon>Araneoidea</taxon>
        <taxon>Araneidae</taxon>
        <taxon>Caerostris</taxon>
    </lineage>
</organism>
<comment type="caution">
    <text evidence="2">The sequence shown here is derived from an EMBL/GenBank/DDBJ whole genome shotgun (WGS) entry which is preliminary data.</text>
</comment>
<evidence type="ECO:0000313" key="3">
    <source>
        <dbReference type="Proteomes" id="UP001054837"/>
    </source>
</evidence>
<evidence type="ECO:0000313" key="2">
    <source>
        <dbReference type="EMBL" id="GIY53623.1"/>
    </source>
</evidence>
<gene>
    <name evidence="2" type="ORF">CDAR_58461</name>
</gene>
<dbReference type="EMBL" id="BPLQ01010785">
    <property type="protein sequence ID" value="GIY53623.1"/>
    <property type="molecule type" value="Genomic_DNA"/>
</dbReference>
<evidence type="ECO:0000256" key="1">
    <source>
        <dbReference type="SAM" id="MobiDB-lite"/>
    </source>
</evidence>
<keyword evidence="3" id="KW-1185">Reference proteome</keyword>
<sequence>MTANENFHLMRNSLSLNDFRGDASHARPLKKRKHPPGARNKKSRFITSRLTFSINRRIHHDFRVGEAVDLSRGARSDSMIRNGVFLADSE</sequence>
<feature type="compositionally biased region" description="Basic residues" evidence="1">
    <location>
        <begin position="27"/>
        <end position="44"/>
    </location>
</feature>
<proteinExistence type="predicted"/>
<dbReference type="Proteomes" id="UP001054837">
    <property type="component" value="Unassembled WGS sequence"/>
</dbReference>
<accession>A0AAV4U7B0</accession>
<feature type="region of interest" description="Disordered" evidence="1">
    <location>
        <begin position="19"/>
        <end position="44"/>
    </location>
</feature>
<dbReference type="AlphaFoldDB" id="A0AAV4U7B0"/>
<name>A0AAV4U7B0_9ARAC</name>
<protein>
    <submittedName>
        <fullName evidence="2">Uncharacterized protein</fullName>
    </submittedName>
</protein>